<dbReference type="InterPro" id="IPR006643">
    <property type="entry name" value="Zasp-like_motif"/>
</dbReference>
<dbReference type="PROSITE" id="PS50106">
    <property type="entry name" value="PDZ"/>
    <property type="match status" value="1"/>
</dbReference>
<organism evidence="6 7">
    <name type="scientific">Meganyctiphanes norvegica</name>
    <name type="common">Northern krill</name>
    <name type="synonym">Thysanopoda norvegica</name>
    <dbReference type="NCBI Taxonomy" id="48144"/>
    <lineage>
        <taxon>Eukaryota</taxon>
        <taxon>Metazoa</taxon>
        <taxon>Ecdysozoa</taxon>
        <taxon>Arthropoda</taxon>
        <taxon>Crustacea</taxon>
        <taxon>Multicrustacea</taxon>
        <taxon>Malacostraca</taxon>
        <taxon>Eumalacostraca</taxon>
        <taxon>Eucarida</taxon>
        <taxon>Euphausiacea</taxon>
        <taxon>Euphausiidae</taxon>
        <taxon>Meganyctiphanes</taxon>
    </lineage>
</organism>
<keyword evidence="3" id="KW-0862">Zinc</keyword>
<evidence type="ECO:0000256" key="3">
    <source>
        <dbReference type="ARBA" id="ARBA00023038"/>
    </source>
</evidence>
<dbReference type="InterPro" id="IPR031847">
    <property type="entry name" value="PDLI1-4/Zasp-like_mid"/>
</dbReference>
<keyword evidence="2" id="KW-0963">Cytoplasm</keyword>
<dbReference type="GO" id="GO:0005912">
    <property type="term" value="C:adherens junction"/>
    <property type="evidence" value="ECO:0007669"/>
    <property type="project" value="TreeGrafter"/>
</dbReference>
<dbReference type="GO" id="GO:0051371">
    <property type="term" value="F:muscle alpha-actinin binding"/>
    <property type="evidence" value="ECO:0007669"/>
    <property type="project" value="TreeGrafter"/>
</dbReference>
<name>A0AAV2QU71_MEGNR</name>
<dbReference type="InterPro" id="IPR001478">
    <property type="entry name" value="PDZ"/>
</dbReference>
<comment type="subcellular location">
    <subcellularLocation>
        <location evidence="1">Cytoplasm</location>
    </subcellularLocation>
</comment>
<evidence type="ECO:0000256" key="4">
    <source>
        <dbReference type="SAM" id="MobiDB-lite"/>
    </source>
</evidence>
<comment type="caution">
    <text evidence="6">The sequence shown here is derived from an EMBL/GenBank/DDBJ whole genome shotgun (WGS) entry which is preliminary data.</text>
</comment>
<protein>
    <recommendedName>
        <fullName evidence="5">PDZ domain-containing protein</fullName>
    </recommendedName>
</protein>
<dbReference type="GO" id="GO:0030036">
    <property type="term" value="P:actin cytoskeleton organization"/>
    <property type="evidence" value="ECO:0007669"/>
    <property type="project" value="TreeGrafter"/>
</dbReference>
<dbReference type="CDD" id="cd23068">
    <property type="entry name" value="PDZ_ZASP52-like"/>
    <property type="match status" value="1"/>
</dbReference>
<reference evidence="6 7" key="1">
    <citation type="submission" date="2024-05" db="EMBL/GenBank/DDBJ databases">
        <authorList>
            <person name="Wallberg A."/>
        </authorList>
    </citation>
    <scope>NUCLEOTIDE SEQUENCE [LARGE SCALE GENOMIC DNA]</scope>
</reference>
<dbReference type="SMART" id="SM00228">
    <property type="entry name" value="PDZ"/>
    <property type="match status" value="1"/>
</dbReference>
<dbReference type="Pfam" id="PF00595">
    <property type="entry name" value="PDZ"/>
    <property type="match status" value="1"/>
</dbReference>
<keyword evidence="3" id="KW-0479">Metal-binding</keyword>
<dbReference type="InterPro" id="IPR036034">
    <property type="entry name" value="PDZ_sf"/>
</dbReference>
<dbReference type="InterPro" id="IPR050604">
    <property type="entry name" value="PDZ-LIM_domain"/>
</dbReference>
<dbReference type="PANTHER" id="PTHR24214:SF38">
    <property type="entry name" value="PDZ AND LIM DOMAIN PROTEIN ZASP-RELATED"/>
    <property type="match status" value="1"/>
</dbReference>
<keyword evidence="7" id="KW-1185">Reference proteome</keyword>
<accession>A0AAV2QU71</accession>
<dbReference type="Gene3D" id="2.30.42.10">
    <property type="match status" value="1"/>
</dbReference>
<dbReference type="SMART" id="SM00735">
    <property type="entry name" value="ZM"/>
    <property type="match status" value="1"/>
</dbReference>
<feature type="region of interest" description="Disordered" evidence="4">
    <location>
        <begin position="93"/>
        <end position="112"/>
    </location>
</feature>
<evidence type="ECO:0000313" key="6">
    <source>
        <dbReference type="EMBL" id="CAL4101317.1"/>
    </source>
</evidence>
<dbReference type="GO" id="GO:0001725">
    <property type="term" value="C:stress fiber"/>
    <property type="evidence" value="ECO:0007669"/>
    <property type="project" value="TreeGrafter"/>
</dbReference>
<dbReference type="GO" id="GO:0061061">
    <property type="term" value="P:muscle structure development"/>
    <property type="evidence" value="ECO:0007669"/>
    <property type="project" value="TreeGrafter"/>
</dbReference>
<dbReference type="PANTHER" id="PTHR24214">
    <property type="entry name" value="PDZ AND LIM DOMAIN PROTEIN ZASP"/>
    <property type="match status" value="1"/>
</dbReference>
<dbReference type="FunFam" id="2.30.42.10:FF:000055">
    <property type="entry name" value="PDZ and LIM domain protein 3"/>
    <property type="match status" value="1"/>
</dbReference>
<dbReference type="Proteomes" id="UP001497623">
    <property type="component" value="Unassembled WGS sequence"/>
</dbReference>
<dbReference type="Pfam" id="PF15936">
    <property type="entry name" value="DUF4749"/>
    <property type="match status" value="1"/>
</dbReference>
<dbReference type="AlphaFoldDB" id="A0AAV2QU71"/>
<keyword evidence="3" id="KW-0440">LIM domain</keyword>
<gene>
    <name evidence="6" type="ORF">MNOR_LOCUS16982</name>
</gene>
<feature type="domain" description="PDZ" evidence="5">
    <location>
        <begin position="7"/>
        <end position="90"/>
    </location>
</feature>
<evidence type="ECO:0000313" key="7">
    <source>
        <dbReference type="Proteomes" id="UP001497623"/>
    </source>
</evidence>
<proteinExistence type="predicted"/>
<dbReference type="GO" id="GO:0031941">
    <property type="term" value="C:filamentous actin"/>
    <property type="evidence" value="ECO:0007669"/>
    <property type="project" value="TreeGrafter"/>
</dbReference>
<dbReference type="EMBL" id="CAXKWB010011422">
    <property type="protein sequence ID" value="CAL4101317.1"/>
    <property type="molecule type" value="Genomic_DNA"/>
</dbReference>
<evidence type="ECO:0000259" key="5">
    <source>
        <dbReference type="PROSITE" id="PS50106"/>
    </source>
</evidence>
<dbReference type="SUPFAM" id="SSF50156">
    <property type="entry name" value="PDZ domain-like"/>
    <property type="match status" value="1"/>
</dbReference>
<dbReference type="GO" id="GO:0030018">
    <property type="term" value="C:Z disc"/>
    <property type="evidence" value="ECO:0007669"/>
    <property type="project" value="TreeGrafter"/>
</dbReference>
<evidence type="ECO:0000256" key="1">
    <source>
        <dbReference type="ARBA" id="ARBA00004496"/>
    </source>
</evidence>
<sequence length="234" mass="24680">MGGEPITIKLKKAAVAIPWGFRLQGGIDFASPLCISMVNGGTLSEKAGLRPGDQIVSIAGVSAFKLRHNEAKEAIVKAGTSFDLVVQRGGQVWKPKAPTPPPADAAGAPGNPNIRAIAAQHTQKHNSPLGLYSEDNIAEVLAGQAEVVDGALGVNFQKFHKEEVINTNTPTYKMIHGILDDEPAPKPKPAKVAPEAQAELPMWARGGTALKNRPMDTERHVNGITMPAVGGQIN</sequence>
<evidence type="ECO:0000256" key="2">
    <source>
        <dbReference type="ARBA" id="ARBA00022490"/>
    </source>
</evidence>
<dbReference type="GO" id="GO:0003779">
    <property type="term" value="F:actin binding"/>
    <property type="evidence" value="ECO:0007669"/>
    <property type="project" value="TreeGrafter"/>
</dbReference>